<evidence type="ECO:0000256" key="1">
    <source>
        <dbReference type="SAM" id="MobiDB-lite"/>
    </source>
</evidence>
<dbReference type="AlphaFoldDB" id="A0AAW2BD87"/>
<comment type="caution">
    <text evidence="2">The sequence shown here is derived from an EMBL/GenBank/DDBJ whole genome shotgun (WGS) entry which is preliminary data.</text>
</comment>
<feature type="compositionally biased region" description="Low complexity" evidence="1">
    <location>
        <begin position="174"/>
        <end position="184"/>
    </location>
</feature>
<accession>A0AAW2BD87</accession>
<dbReference type="Pfam" id="PF03004">
    <property type="entry name" value="Transposase_24"/>
    <property type="match status" value="1"/>
</dbReference>
<feature type="region of interest" description="Disordered" evidence="1">
    <location>
        <begin position="174"/>
        <end position="203"/>
    </location>
</feature>
<sequence length="203" mass="22723">MHKVSTQDVQPPVCATRGPSKYLDVWDLPNDQVFELPLNSMHQPVDEGKIGKAWRDHKCRLKTSHYILHPRNKARVKNSGPEGCILEDWDVLVDHWYTDDAVIESEKNRDRRSKQEDLHTLSSCSFAMHAAKKAKVDGCPVEHAVLYLILHTRKDGSAVNPIVQAKIGLDQVGSRSRSQVQRSGAMSQGRACPSTCEASQTQS</sequence>
<proteinExistence type="predicted"/>
<dbReference type="Proteomes" id="UP001459277">
    <property type="component" value="Unassembled WGS sequence"/>
</dbReference>
<name>A0AAW2BD87_9ROSI</name>
<keyword evidence="3" id="KW-1185">Reference proteome</keyword>
<reference evidence="2 3" key="1">
    <citation type="submission" date="2024-01" db="EMBL/GenBank/DDBJ databases">
        <title>A telomere-to-telomere, gap-free genome of sweet tea (Lithocarpus litseifolius).</title>
        <authorList>
            <person name="Zhou J."/>
        </authorList>
    </citation>
    <scope>NUCLEOTIDE SEQUENCE [LARGE SCALE GENOMIC DNA]</scope>
    <source>
        <strain evidence="2">Zhou-2022a</strain>
        <tissue evidence="2">Leaf</tissue>
    </source>
</reference>
<protein>
    <submittedName>
        <fullName evidence="2">Uncharacterized protein</fullName>
    </submittedName>
</protein>
<evidence type="ECO:0000313" key="2">
    <source>
        <dbReference type="EMBL" id="KAK9983802.1"/>
    </source>
</evidence>
<evidence type="ECO:0000313" key="3">
    <source>
        <dbReference type="Proteomes" id="UP001459277"/>
    </source>
</evidence>
<organism evidence="2 3">
    <name type="scientific">Lithocarpus litseifolius</name>
    <dbReference type="NCBI Taxonomy" id="425828"/>
    <lineage>
        <taxon>Eukaryota</taxon>
        <taxon>Viridiplantae</taxon>
        <taxon>Streptophyta</taxon>
        <taxon>Embryophyta</taxon>
        <taxon>Tracheophyta</taxon>
        <taxon>Spermatophyta</taxon>
        <taxon>Magnoliopsida</taxon>
        <taxon>eudicotyledons</taxon>
        <taxon>Gunneridae</taxon>
        <taxon>Pentapetalae</taxon>
        <taxon>rosids</taxon>
        <taxon>fabids</taxon>
        <taxon>Fagales</taxon>
        <taxon>Fagaceae</taxon>
        <taxon>Lithocarpus</taxon>
    </lineage>
</organism>
<dbReference type="PANTHER" id="PTHR33144">
    <property type="entry name" value="OS10G0409366 PROTEIN-RELATED"/>
    <property type="match status" value="1"/>
</dbReference>
<gene>
    <name evidence="2" type="ORF">SO802_033327</name>
</gene>
<dbReference type="PANTHER" id="PTHR33144:SF25">
    <property type="entry name" value="DUF4216 DOMAIN-CONTAINING PROTEIN"/>
    <property type="match status" value="1"/>
</dbReference>
<dbReference type="InterPro" id="IPR004252">
    <property type="entry name" value="Probable_transposase_24"/>
</dbReference>
<dbReference type="EMBL" id="JAZDWU010000012">
    <property type="protein sequence ID" value="KAK9983802.1"/>
    <property type="molecule type" value="Genomic_DNA"/>
</dbReference>